<reference evidence="2" key="1">
    <citation type="submission" date="2023-10" db="EMBL/GenBank/DDBJ databases">
        <title>Genome assemblies of two species of porcelain crab, Petrolisthes cinctipes and Petrolisthes manimaculis (Anomura: Porcellanidae).</title>
        <authorList>
            <person name="Angst P."/>
        </authorList>
    </citation>
    <scope>NUCLEOTIDE SEQUENCE</scope>
    <source>
        <strain evidence="2">PB745_01</strain>
        <tissue evidence="2">Gill</tissue>
    </source>
</reference>
<dbReference type="AlphaFoldDB" id="A0AAE1GIL0"/>
<dbReference type="Proteomes" id="UP001286313">
    <property type="component" value="Unassembled WGS sequence"/>
</dbReference>
<name>A0AAE1GIL0_PETCI</name>
<evidence type="ECO:0000313" key="3">
    <source>
        <dbReference type="Proteomes" id="UP001286313"/>
    </source>
</evidence>
<evidence type="ECO:0000256" key="1">
    <source>
        <dbReference type="SAM" id="MobiDB-lite"/>
    </source>
</evidence>
<keyword evidence="3" id="KW-1185">Reference proteome</keyword>
<feature type="region of interest" description="Disordered" evidence="1">
    <location>
        <begin position="54"/>
        <end position="81"/>
    </location>
</feature>
<accession>A0AAE1GIL0</accession>
<proteinExistence type="predicted"/>
<comment type="caution">
    <text evidence="2">The sequence shown here is derived from an EMBL/GenBank/DDBJ whole genome shotgun (WGS) entry which is preliminary data.</text>
</comment>
<gene>
    <name evidence="2" type="ORF">Pcinc_002753</name>
</gene>
<organism evidence="2 3">
    <name type="scientific">Petrolisthes cinctipes</name>
    <name type="common">Flat porcelain crab</name>
    <dbReference type="NCBI Taxonomy" id="88211"/>
    <lineage>
        <taxon>Eukaryota</taxon>
        <taxon>Metazoa</taxon>
        <taxon>Ecdysozoa</taxon>
        <taxon>Arthropoda</taxon>
        <taxon>Crustacea</taxon>
        <taxon>Multicrustacea</taxon>
        <taxon>Malacostraca</taxon>
        <taxon>Eumalacostraca</taxon>
        <taxon>Eucarida</taxon>
        <taxon>Decapoda</taxon>
        <taxon>Pleocyemata</taxon>
        <taxon>Anomura</taxon>
        <taxon>Galatheoidea</taxon>
        <taxon>Porcellanidae</taxon>
        <taxon>Petrolisthes</taxon>
    </lineage>
</organism>
<dbReference type="EMBL" id="JAWQEG010000209">
    <property type="protein sequence ID" value="KAK3893430.1"/>
    <property type="molecule type" value="Genomic_DNA"/>
</dbReference>
<protein>
    <submittedName>
        <fullName evidence="2">Uncharacterized protein</fullName>
    </submittedName>
</protein>
<sequence>MYSLHPPLTRVALPLWSQRVNDHLTSAQSVSGLGRVDLGVYVSDVTAFLQQVESVQGDSQSDADHVTSTCDSRGQRQPQTSHHAISYQQCLLYSD</sequence>
<evidence type="ECO:0000313" key="2">
    <source>
        <dbReference type="EMBL" id="KAK3893430.1"/>
    </source>
</evidence>